<accession>A0A6V8LMF1</accession>
<evidence type="ECO:0000256" key="1">
    <source>
        <dbReference type="SAM" id="MobiDB-lite"/>
    </source>
</evidence>
<proteinExistence type="predicted"/>
<dbReference type="Pfam" id="PF01520">
    <property type="entry name" value="Amidase_3"/>
    <property type="match status" value="1"/>
</dbReference>
<keyword evidence="4" id="KW-1185">Reference proteome</keyword>
<dbReference type="SMART" id="SM00646">
    <property type="entry name" value="Ami_3"/>
    <property type="match status" value="1"/>
</dbReference>
<organism evidence="3 4">
    <name type="scientific">Phytohabitans rumicis</name>
    <dbReference type="NCBI Taxonomy" id="1076125"/>
    <lineage>
        <taxon>Bacteria</taxon>
        <taxon>Bacillati</taxon>
        <taxon>Actinomycetota</taxon>
        <taxon>Actinomycetes</taxon>
        <taxon>Micromonosporales</taxon>
        <taxon>Micromonosporaceae</taxon>
    </lineage>
</organism>
<dbReference type="EMBL" id="BLPG01000001">
    <property type="protein sequence ID" value="GFJ95277.1"/>
    <property type="molecule type" value="Genomic_DNA"/>
</dbReference>
<dbReference type="AlphaFoldDB" id="A0A6V8LMF1"/>
<dbReference type="SUPFAM" id="SSF47090">
    <property type="entry name" value="PGBD-like"/>
    <property type="match status" value="1"/>
</dbReference>
<dbReference type="InterPro" id="IPR036365">
    <property type="entry name" value="PGBD-like_sf"/>
</dbReference>
<dbReference type="InterPro" id="IPR002477">
    <property type="entry name" value="Peptidoglycan-bd-like"/>
</dbReference>
<dbReference type="Proteomes" id="UP000482960">
    <property type="component" value="Unassembled WGS sequence"/>
</dbReference>
<evidence type="ECO:0000313" key="4">
    <source>
        <dbReference type="Proteomes" id="UP000482960"/>
    </source>
</evidence>
<dbReference type="Pfam" id="PF01471">
    <property type="entry name" value="PG_binding_1"/>
    <property type="match status" value="1"/>
</dbReference>
<evidence type="ECO:0000313" key="3">
    <source>
        <dbReference type="EMBL" id="GFJ95277.1"/>
    </source>
</evidence>
<dbReference type="InterPro" id="IPR036366">
    <property type="entry name" value="PGBDSf"/>
</dbReference>
<protein>
    <recommendedName>
        <fullName evidence="2">MurNAc-LAA domain-containing protein</fullName>
    </recommendedName>
</protein>
<dbReference type="SUPFAM" id="SSF53187">
    <property type="entry name" value="Zn-dependent exopeptidases"/>
    <property type="match status" value="1"/>
</dbReference>
<reference evidence="3 4" key="1">
    <citation type="submission" date="2020-03" db="EMBL/GenBank/DDBJ databases">
        <title>Whole genome shotgun sequence of Phytohabitans rumicis NBRC 108638.</title>
        <authorList>
            <person name="Komaki H."/>
            <person name="Tamura T."/>
        </authorList>
    </citation>
    <scope>NUCLEOTIDE SEQUENCE [LARGE SCALE GENOMIC DNA]</scope>
    <source>
        <strain evidence="3 4">NBRC 108638</strain>
    </source>
</reference>
<comment type="caution">
    <text evidence="3">The sequence shown here is derived from an EMBL/GenBank/DDBJ whole genome shotgun (WGS) entry which is preliminary data.</text>
</comment>
<name>A0A6V8LMF1_9ACTN</name>
<dbReference type="RefSeq" id="WP_173082806.1">
    <property type="nucleotide sequence ID" value="NZ_BAABJB010000012.1"/>
</dbReference>
<reference evidence="3 4" key="2">
    <citation type="submission" date="2020-03" db="EMBL/GenBank/DDBJ databases">
        <authorList>
            <person name="Ichikawa N."/>
            <person name="Kimura A."/>
            <person name="Kitahashi Y."/>
            <person name="Uohara A."/>
        </authorList>
    </citation>
    <scope>NUCLEOTIDE SEQUENCE [LARGE SCALE GENOMIC DNA]</scope>
    <source>
        <strain evidence="3 4">NBRC 108638</strain>
    </source>
</reference>
<sequence>MTTRRPPTRLEVLAARAQLALDRKTATPSPRWLIELAATDARDIDERDSTESPGPRAAGTLLPSSTRKPRALARLRARPMQGKDVLDLQRQLVELGYGDDSLIDGVFQESTELAVRRLQNDYDILNDGVCGKVTQRVLKFLEEHGIDRDHRPTIQQQHMISFIVRTQQGGFVILDLVSRTAMTTGRHAVLADSLIDRVGHLLEAHIAEFRGVQSWMLNSADFPMQDEDEIAAFANDIKAELMITLSVADSTVAGPGCATYYFGSADDVYSHVGRPLAEFIQAEVVRIADVPDRGVHPEYSRLFEQTKAPTVRVEFANVTDDERLDRISVGIASGIRKFYLLGQNDDDTAFDLGSAVRSR</sequence>
<feature type="domain" description="MurNAc-LAA" evidence="2">
    <location>
        <begin position="231"/>
        <end position="336"/>
    </location>
</feature>
<dbReference type="Gene3D" id="3.40.630.40">
    <property type="entry name" value="Zn-dependent exopeptidases"/>
    <property type="match status" value="1"/>
</dbReference>
<evidence type="ECO:0000259" key="2">
    <source>
        <dbReference type="SMART" id="SM00646"/>
    </source>
</evidence>
<feature type="region of interest" description="Disordered" evidence="1">
    <location>
        <begin position="44"/>
        <end position="65"/>
    </location>
</feature>
<dbReference type="InterPro" id="IPR002508">
    <property type="entry name" value="MurNAc-LAA_cat"/>
</dbReference>
<dbReference type="Gene3D" id="1.10.101.10">
    <property type="entry name" value="PGBD-like superfamily/PGBD"/>
    <property type="match status" value="1"/>
</dbReference>
<gene>
    <name evidence="3" type="ORF">Prum_089190</name>
</gene>
<dbReference type="GO" id="GO:0009253">
    <property type="term" value="P:peptidoglycan catabolic process"/>
    <property type="evidence" value="ECO:0007669"/>
    <property type="project" value="InterPro"/>
</dbReference>
<dbReference type="GO" id="GO:0008745">
    <property type="term" value="F:N-acetylmuramoyl-L-alanine amidase activity"/>
    <property type="evidence" value="ECO:0007669"/>
    <property type="project" value="InterPro"/>
</dbReference>